<dbReference type="Pfam" id="PF13585">
    <property type="entry name" value="CHU_C"/>
    <property type="match status" value="1"/>
</dbReference>
<evidence type="ECO:0000256" key="7">
    <source>
        <dbReference type="ARBA" id="ARBA00023049"/>
    </source>
</evidence>
<dbReference type="PANTHER" id="PTHR47466">
    <property type="match status" value="1"/>
</dbReference>
<keyword evidence="11" id="KW-1185">Reference proteome</keyword>
<dbReference type="InterPro" id="IPR024079">
    <property type="entry name" value="MetalloPept_cat_dom_sf"/>
</dbReference>
<dbReference type="InterPro" id="IPR022409">
    <property type="entry name" value="PKD/Chitinase_dom"/>
</dbReference>
<evidence type="ECO:0000256" key="1">
    <source>
        <dbReference type="ARBA" id="ARBA00008721"/>
    </source>
</evidence>
<dbReference type="NCBIfam" id="TIGR04131">
    <property type="entry name" value="Bac_Flav_CTERM"/>
    <property type="match status" value="1"/>
</dbReference>
<evidence type="ECO:0000256" key="8">
    <source>
        <dbReference type="ARBA" id="ARBA00023157"/>
    </source>
</evidence>
<dbReference type="SMART" id="SM00089">
    <property type="entry name" value="PKD"/>
    <property type="match status" value="2"/>
</dbReference>
<evidence type="ECO:0000256" key="3">
    <source>
        <dbReference type="ARBA" id="ARBA00022723"/>
    </source>
</evidence>
<dbReference type="Gene3D" id="3.40.390.10">
    <property type="entry name" value="Collagenase (Catalytic Domain)"/>
    <property type="match status" value="1"/>
</dbReference>
<dbReference type="EMBL" id="FRAA01000001">
    <property type="protein sequence ID" value="SHJ49794.1"/>
    <property type="molecule type" value="Genomic_DNA"/>
</dbReference>
<dbReference type="GO" id="GO:0006508">
    <property type="term" value="P:proteolysis"/>
    <property type="evidence" value="ECO:0007669"/>
    <property type="project" value="UniProtKB-KW"/>
</dbReference>
<dbReference type="Proteomes" id="UP000184474">
    <property type="component" value="Unassembled WGS sequence"/>
</dbReference>
<dbReference type="GO" id="GO:0046872">
    <property type="term" value="F:metal ion binding"/>
    <property type="evidence" value="ECO:0007669"/>
    <property type="project" value="UniProtKB-KW"/>
</dbReference>
<keyword evidence="7" id="KW-0482">Metalloprotease</keyword>
<keyword evidence="8" id="KW-1015">Disulfide bond</keyword>
<keyword evidence="2" id="KW-0645">Protease</keyword>
<dbReference type="Pfam" id="PF05572">
    <property type="entry name" value="Peptidase_M43"/>
    <property type="match status" value="1"/>
</dbReference>
<dbReference type="SUPFAM" id="SSF49299">
    <property type="entry name" value="PKD domain"/>
    <property type="match status" value="2"/>
</dbReference>
<dbReference type="SUPFAM" id="SSF55486">
    <property type="entry name" value="Metalloproteases ('zincins'), catalytic domain"/>
    <property type="match status" value="1"/>
</dbReference>
<reference evidence="11" key="1">
    <citation type="submission" date="2016-11" db="EMBL/GenBank/DDBJ databases">
        <authorList>
            <person name="Varghese N."/>
            <person name="Submissions S."/>
        </authorList>
    </citation>
    <scope>NUCLEOTIDE SEQUENCE [LARGE SCALE GENOMIC DNA]</scope>
    <source>
        <strain evidence="11">DSM 26134</strain>
    </source>
</reference>
<protein>
    <submittedName>
        <fullName evidence="10">Gliding motility-associated C-terminal domain-containing protein</fullName>
    </submittedName>
</protein>
<dbReference type="PANTHER" id="PTHR47466:SF1">
    <property type="entry name" value="METALLOPROTEASE MEP1 (AFU_ORTHOLOGUE AFUA_1G07730)-RELATED"/>
    <property type="match status" value="1"/>
</dbReference>
<accession>A0A1M6JST2</accession>
<keyword evidence="5" id="KW-0378">Hydrolase</keyword>
<evidence type="ECO:0000313" key="10">
    <source>
        <dbReference type="EMBL" id="SHJ49794.1"/>
    </source>
</evidence>
<gene>
    <name evidence="10" type="ORF">SAMN04488028_101309</name>
</gene>
<keyword evidence="4" id="KW-0732">Signal</keyword>
<evidence type="ECO:0000313" key="11">
    <source>
        <dbReference type="Proteomes" id="UP000184474"/>
    </source>
</evidence>
<keyword evidence="6" id="KW-0862">Zinc</keyword>
<feature type="domain" description="PKD/Chitinase" evidence="9">
    <location>
        <begin position="426"/>
        <end position="515"/>
    </location>
</feature>
<comment type="similarity">
    <text evidence="1">Belongs to the peptidase M43B family.</text>
</comment>
<evidence type="ECO:0000259" key="9">
    <source>
        <dbReference type="SMART" id="SM00089"/>
    </source>
</evidence>
<organism evidence="10 11">
    <name type="scientific">Reichenbachiella agariperforans</name>
    <dbReference type="NCBI Taxonomy" id="156994"/>
    <lineage>
        <taxon>Bacteria</taxon>
        <taxon>Pseudomonadati</taxon>
        <taxon>Bacteroidota</taxon>
        <taxon>Cytophagia</taxon>
        <taxon>Cytophagales</taxon>
        <taxon>Reichenbachiellaceae</taxon>
        <taxon>Reichenbachiella</taxon>
    </lineage>
</organism>
<sequence>MKILFSYILLVLLCIQVHAQVSIESMLCKVTKPLTSNQRIELASQFSAWQATKATSLNAPAEVKTIPLVFHVISPSVPSVAEVEEAIVQLNDAYSNKGQFETNGGADMEIIFDLARTAPDGGATTGINHIPTDYTNMDMDLEDTDLVNHSHWDQSKYLNIWLVNSIEGEALADYTGRSWWTRSGVGGYANGAGVVVTSLTTSLVAHEIGHYLGLFHTWEGRNCKNDDCLLDGDMVCDTPPDKSTGGCNDNSCHTDTLSNYSNNTFFIDTLDMSTNFMDYSSCPLDFSLGQKERMHFTLDSSYPTLSVTGRTTSVLQSPCTDVRHINFYMDRQYPIPNEEVLFQSNTMGNTTNYRWFVTPSDFIWKETDPRVGLVSTLADLRYTFPNEGDFKVTVQAWDASDSTCLASFSRYVRVGCGVDARFYPDIRVIASKQPHALMTDSVRFTNRSYNATSYKWTISHQNFDSTNPSLPDTTSDLKDLHFYFEEPGEYEISLTAINGACEDQSNVFNLKVFDPTMEGSPYIEEVLCSSADTLLVLFSLSNNGYDTINVGTPVAFYDRDPRYVATANLMGTYTLPGFIYGGESNLYSAVLAGDITAIDELFVSFNDTGTVDLPIQYPPDDRNQLSTQTIFPPSGYSELTYSNNVNSYKIDVSGFTQERDTIVCDGQVIGFDFEDMFDPSFCSDTVFWVSEHKGYLSSDLQLNYLANEDDLINVVYRSVSGMEILGIINVRLGRPSFDLSDTVYRVRRGEGVTLKIEGDSSYQYNWTPEEGLSDPYGMSPFASPEQNTRYTVEAVDQYGCITLAKQVQVWVETTAHLPNLFTPNGDHSNDHLLIYGLESIIDVSFKIWTKNGVVVFASNDLVTLTKYGWDGKYRGKPLPSGVFFWGVSGTYEDGNPIYLNGVESGVIHLAR</sequence>
<evidence type="ECO:0000256" key="2">
    <source>
        <dbReference type="ARBA" id="ARBA00022670"/>
    </source>
</evidence>
<dbReference type="InterPro" id="IPR035986">
    <property type="entry name" value="PKD_dom_sf"/>
</dbReference>
<dbReference type="InterPro" id="IPR026341">
    <property type="entry name" value="T9SS_type_B"/>
</dbReference>
<dbReference type="AlphaFoldDB" id="A0A1M6JST2"/>
<dbReference type="Gene3D" id="2.60.40.10">
    <property type="entry name" value="Immunoglobulins"/>
    <property type="match status" value="1"/>
</dbReference>
<keyword evidence="3" id="KW-0479">Metal-binding</keyword>
<dbReference type="GO" id="GO:0008237">
    <property type="term" value="F:metallopeptidase activity"/>
    <property type="evidence" value="ECO:0007669"/>
    <property type="project" value="UniProtKB-KW"/>
</dbReference>
<name>A0A1M6JST2_REIAG</name>
<dbReference type="InterPro" id="IPR013783">
    <property type="entry name" value="Ig-like_fold"/>
</dbReference>
<dbReference type="STRING" id="156994.SAMN04488028_101309"/>
<evidence type="ECO:0000256" key="6">
    <source>
        <dbReference type="ARBA" id="ARBA00022833"/>
    </source>
</evidence>
<feature type="domain" description="PKD/Chitinase" evidence="9">
    <location>
        <begin position="324"/>
        <end position="415"/>
    </location>
</feature>
<evidence type="ECO:0000256" key="4">
    <source>
        <dbReference type="ARBA" id="ARBA00022729"/>
    </source>
</evidence>
<proteinExistence type="inferred from homology"/>
<evidence type="ECO:0000256" key="5">
    <source>
        <dbReference type="ARBA" id="ARBA00022801"/>
    </source>
</evidence>
<dbReference type="InterPro" id="IPR008754">
    <property type="entry name" value="Peptidase_M43"/>
</dbReference>